<organism evidence="2 3">
    <name type="scientific">Lithohypha guttulata</name>
    <dbReference type="NCBI Taxonomy" id="1690604"/>
    <lineage>
        <taxon>Eukaryota</taxon>
        <taxon>Fungi</taxon>
        <taxon>Dikarya</taxon>
        <taxon>Ascomycota</taxon>
        <taxon>Pezizomycotina</taxon>
        <taxon>Eurotiomycetes</taxon>
        <taxon>Chaetothyriomycetidae</taxon>
        <taxon>Chaetothyriales</taxon>
        <taxon>Trichomeriaceae</taxon>
        <taxon>Lithohypha</taxon>
    </lineage>
</organism>
<sequence>MATNQTRLLGSSNWIEWMRDLEKAAEDKDYWDLLTGAIQPIKERPAFDDAKYRPRKSVAKPTNTGEARQGSTGVPTTPPPPPRKPRDQGAAGADDTSTNEFTADVDYSQDAATGLARVHDDLKQWEDGQKKTKAARKLIENSISPVIQGLLRDEDDPVKCAILLSKRYKVDDSTARRGLMSLINNTTLASMKYDTEAYIGKFQLAQADLRRFNKNLSDAELCEAMILGLPPSYEHFLDQYRWSMRDMGKAGEYDMVVLIEELIREGKKRDKPKSNRGNGKYQDTDKSREYKTRENKSGRAPNPDANIVCTHCNKKGHREARCWSKHPEQMPKALKATGKGHPKKPEVKSEKCSGFTAEAGSLVTTTTAPSASAPSARARNTTFALLDSSTISSMTTTDAMIWIGY</sequence>
<name>A0ABR0K297_9EURO</name>
<feature type="compositionally biased region" description="Basic and acidic residues" evidence="1">
    <location>
        <begin position="42"/>
        <end position="52"/>
    </location>
</feature>
<evidence type="ECO:0000313" key="2">
    <source>
        <dbReference type="EMBL" id="KAK5083389.1"/>
    </source>
</evidence>
<reference evidence="2 3" key="1">
    <citation type="submission" date="2023-08" db="EMBL/GenBank/DDBJ databases">
        <title>Black Yeasts Isolated from many extreme environments.</title>
        <authorList>
            <person name="Coleine C."/>
            <person name="Stajich J.E."/>
            <person name="Selbmann L."/>
        </authorList>
    </citation>
    <scope>NUCLEOTIDE SEQUENCE [LARGE SCALE GENOMIC DNA]</scope>
    <source>
        <strain evidence="2 3">CCFEE 5885</strain>
    </source>
</reference>
<accession>A0ABR0K297</accession>
<feature type="region of interest" description="Disordered" evidence="1">
    <location>
        <begin position="42"/>
        <end position="104"/>
    </location>
</feature>
<dbReference type="EMBL" id="JAVRRG010000119">
    <property type="protein sequence ID" value="KAK5083389.1"/>
    <property type="molecule type" value="Genomic_DNA"/>
</dbReference>
<comment type="caution">
    <text evidence="2">The sequence shown here is derived from an EMBL/GenBank/DDBJ whole genome shotgun (WGS) entry which is preliminary data.</text>
</comment>
<protein>
    <recommendedName>
        <fullName evidence="4">Gag protein</fullName>
    </recommendedName>
</protein>
<evidence type="ECO:0000256" key="1">
    <source>
        <dbReference type="SAM" id="MobiDB-lite"/>
    </source>
</evidence>
<keyword evidence="3" id="KW-1185">Reference proteome</keyword>
<feature type="region of interest" description="Disordered" evidence="1">
    <location>
        <begin position="267"/>
        <end position="305"/>
    </location>
</feature>
<proteinExistence type="predicted"/>
<feature type="compositionally biased region" description="Polar residues" evidence="1">
    <location>
        <begin position="60"/>
        <end position="74"/>
    </location>
</feature>
<feature type="compositionally biased region" description="Basic and acidic residues" evidence="1">
    <location>
        <begin position="282"/>
        <end position="297"/>
    </location>
</feature>
<gene>
    <name evidence="2" type="ORF">LTR24_007679</name>
</gene>
<evidence type="ECO:0000313" key="3">
    <source>
        <dbReference type="Proteomes" id="UP001345013"/>
    </source>
</evidence>
<dbReference type="Proteomes" id="UP001345013">
    <property type="component" value="Unassembled WGS sequence"/>
</dbReference>
<evidence type="ECO:0008006" key="4">
    <source>
        <dbReference type="Google" id="ProtNLM"/>
    </source>
</evidence>